<dbReference type="GO" id="GO:0016874">
    <property type="term" value="F:ligase activity"/>
    <property type="evidence" value="ECO:0007669"/>
    <property type="project" value="UniProtKB-KW"/>
</dbReference>
<dbReference type="Proteomes" id="UP000817854">
    <property type="component" value="Unassembled WGS sequence"/>
</dbReference>
<proteinExistence type="predicted"/>
<keyword evidence="1" id="KW-1133">Transmembrane helix</keyword>
<keyword evidence="1" id="KW-0812">Transmembrane</keyword>
<dbReference type="SUPFAM" id="SSF56059">
    <property type="entry name" value="Glutathione synthetase ATP-binding domain-like"/>
    <property type="match status" value="1"/>
</dbReference>
<evidence type="ECO:0000256" key="1">
    <source>
        <dbReference type="SAM" id="Phobius"/>
    </source>
</evidence>
<dbReference type="EMBL" id="VEVQ02000002">
    <property type="protein sequence ID" value="NHN24905.1"/>
    <property type="molecule type" value="Genomic_DNA"/>
</dbReference>
<reference evidence="2 3" key="2">
    <citation type="submission" date="2019-05" db="EMBL/GenBank/DDBJ databases">
        <authorList>
            <person name="Lianzixin W."/>
        </authorList>
    </citation>
    <scope>NUCLEOTIDE SEQUENCE [LARGE SCALE GENOMIC DNA]</scope>
    <source>
        <strain evidence="2 3">EC11</strain>
    </source>
</reference>
<accession>A0ABX0IM90</accession>
<feature type="transmembrane region" description="Helical" evidence="1">
    <location>
        <begin position="16"/>
        <end position="35"/>
    </location>
</feature>
<sequence>MNSIKLAYHKITNWEYWPYQIVYFPIYFQYLYYVLRTKSFFYFNASNPTIRNGGFLMESKKEIYDLIPQKYYPKTILISKSDTVNTILEKCHLENIIFPLIAKPDVGLRGTAVKKIINKEELKAYHNRANFNYLIQNLIPYSKEIGLFYVRYPNQKEGTITGIVEKEFLIITGDGKSTMEELLLKNPRFAFQIPVLKTELKEKIYQVLKEGEQLNLVPYGNHCRGSKFIDTSHYITPQLTETFNQICQEIDGFYFGRMDIMFESYEALAEGRNFEIIEINGALSEPTHIYDPKHSLLYGWKELTRHFHYMYEISKISHEEYNNPYLSFKDGLKEFKKHHQYYDVILKF</sequence>
<reference evidence="2 3" key="3">
    <citation type="submission" date="2020-02" db="EMBL/GenBank/DDBJ databases">
        <title>Flavobacterium profundi sp. nov., isolated from a deep-sea seamount.</title>
        <authorList>
            <person name="Zhang D.-C."/>
        </authorList>
    </citation>
    <scope>NUCLEOTIDE SEQUENCE [LARGE SCALE GENOMIC DNA]</scope>
    <source>
        <strain evidence="2 3">EC11</strain>
    </source>
</reference>
<name>A0ABX0IM90_9FLAO</name>
<comment type="caution">
    <text evidence="2">The sequence shown here is derived from an EMBL/GenBank/DDBJ whole genome shotgun (WGS) entry which is preliminary data.</text>
</comment>
<organism evidence="2 3">
    <name type="scientific">Flavobacterium jejuense</name>
    <dbReference type="NCBI Taxonomy" id="1544455"/>
    <lineage>
        <taxon>Bacteria</taxon>
        <taxon>Pseudomonadati</taxon>
        <taxon>Bacteroidota</taxon>
        <taxon>Flavobacteriia</taxon>
        <taxon>Flavobacteriales</taxon>
        <taxon>Flavobacteriaceae</taxon>
        <taxon>Flavobacterium</taxon>
    </lineage>
</organism>
<keyword evidence="3" id="KW-1185">Reference proteome</keyword>
<keyword evidence="2" id="KW-0436">Ligase</keyword>
<gene>
    <name evidence="2" type="ORF">FIA58_004370</name>
</gene>
<dbReference type="RefSeq" id="WP_165928846.1">
    <property type="nucleotide sequence ID" value="NZ_VEVQ02000002.1"/>
</dbReference>
<reference evidence="3" key="1">
    <citation type="submission" date="2019-05" db="EMBL/GenBank/DDBJ databases">
        <title>Flavobacterium profundi sp. nov., isolated from a deep-sea seamount.</title>
        <authorList>
            <person name="Zhang D.-C."/>
        </authorList>
    </citation>
    <scope>NUCLEOTIDE SEQUENCE [LARGE SCALE GENOMIC DNA]</scope>
    <source>
        <strain evidence="3">EC11</strain>
    </source>
</reference>
<protein>
    <submittedName>
        <fullName evidence="2">D-alanine--D-alanine ligase</fullName>
    </submittedName>
</protein>
<evidence type="ECO:0000313" key="3">
    <source>
        <dbReference type="Proteomes" id="UP000817854"/>
    </source>
</evidence>
<keyword evidence="1" id="KW-0472">Membrane</keyword>
<evidence type="ECO:0000313" key="2">
    <source>
        <dbReference type="EMBL" id="NHN24905.1"/>
    </source>
</evidence>